<gene>
    <name evidence="12" type="primary">RAM1</name>
    <name evidence="12" type="ORF">VKT23_002160</name>
</gene>
<dbReference type="PANTHER" id="PTHR11774:SF6">
    <property type="entry name" value="PROTEIN FARNESYLTRANSFERASE SUBUNIT BETA"/>
    <property type="match status" value="1"/>
</dbReference>
<keyword evidence="8 9" id="KW-0862">Zinc</keyword>
<accession>A0ABR1K1C9</accession>
<dbReference type="EMBL" id="JBANRG010000002">
    <property type="protein sequence ID" value="KAK7470739.1"/>
    <property type="molecule type" value="Genomic_DNA"/>
</dbReference>
<keyword evidence="7" id="KW-0677">Repeat</keyword>
<dbReference type="InterPro" id="IPR001330">
    <property type="entry name" value="Prenyltrans"/>
</dbReference>
<dbReference type="InterPro" id="IPR008930">
    <property type="entry name" value="Terpenoid_cyclase/PrenylTrfase"/>
</dbReference>
<evidence type="ECO:0000256" key="2">
    <source>
        <dbReference type="ARBA" id="ARBA00012702"/>
    </source>
</evidence>
<dbReference type="EC" id="2.5.1.58" evidence="2 9"/>
<comment type="similarity">
    <text evidence="1 9">Belongs to the protein prenyltransferase subunit beta family.</text>
</comment>
<evidence type="ECO:0000256" key="5">
    <source>
        <dbReference type="ARBA" id="ARBA00022679"/>
    </source>
</evidence>
<dbReference type="GO" id="GO:0004660">
    <property type="term" value="F:protein farnesyltransferase activity"/>
    <property type="evidence" value="ECO:0007669"/>
    <property type="project" value="UniProtKB-EC"/>
</dbReference>
<dbReference type="InterPro" id="IPR045089">
    <property type="entry name" value="PGGT1B-like"/>
</dbReference>
<evidence type="ECO:0000256" key="6">
    <source>
        <dbReference type="ARBA" id="ARBA00022723"/>
    </source>
</evidence>
<dbReference type="SUPFAM" id="SSF48239">
    <property type="entry name" value="Terpenoid cyclases/Protein prenyltransferases"/>
    <property type="match status" value="1"/>
</dbReference>
<evidence type="ECO:0000313" key="12">
    <source>
        <dbReference type="EMBL" id="KAK7470739.1"/>
    </source>
</evidence>
<feature type="region of interest" description="Disordered" evidence="10">
    <location>
        <begin position="1"/>
        <end position="21"/>
    </location>
</feature>
<keyword evidence="13" id="KW-1185">Reference proteome</keyword>
<organism evidence="12 13">
    <name type="scientific">Marasmiellus scandens</name>
    <dbReference type="NCBI Taxonomy" id="2682957"/>
    <lineage>
        <taxon>Eukaryota</taxon>
        <taxon>Fungi</taxon>
        <taxon>Dikarya</taxon>
        <taxon>Basidiomycota</taxon>
        <taxon>Agaricomycotina</taxon>
        <taxon>Agaricomycetes</taxon>
        <taxon>Agaricomycetidae</taxon>
        <taxon>Agaricales</taxon>
        <taxon>Marasmiineae</taxon>
        <taxon>Omphalotaceae</taxon>
        <taxon>Marasmiellus</taxon>
    </lineage>
</organism>
<evidence type="ECO:0000313" key="13">
    <source>
        <dbReference type="Proteomes" id="UP001498398"/>
    </source>
</evidence>
<keyword evidence="6 9" id="KW-0479">Metal-binding</keyword>
<dbReference type="Proteomes" id="UP001498398">
    <property type="component" value="Unassembled WGS sequence"/>
</dbReference>
<dbReference type="PANTHER" id="PTHR11774">
    <property type="entry name" value="GERANYLGERANYL TRANSFERASE TYPE BETA SUBUNIT"/>
    <property type="match status" value="1"/>
</dbReference>
<reference evidence="12 13" key="1">
    <citation type="submission" date="2024-01" db="EMBL/GenBank/DDBJ databases">
        <title>A draft genome for the cacao thread blight pathogen Marasmiellus scandens.</title>
        <authorList>
            <person name="Baruah I.K."/>
            <person name="Leung J."/>
            <person name="Bukari Y."/>
            <person name="Amoako-Attah I."/>
            <person name="Meinhardt L.W."/>
            <person name="Bailey B.A."/>
            <person name="Cohen S.P."/>
        </authorList>
    </citation>
    <scope>NUCLEOTIDE SEQUENCE [LARGE SCALE GENOMIC DNA]</scope>
    <source>
        <strain evidence="12 13">GH-19</strain>
    </source>
</reference>
<dbReference type="InterPro" id="IPR026872">
    <property type="entry name" value="FTB"/>
</dbReference>
<dbReference type="Gene3D" id="1.50.10.20">
    <property type="match status" value="1"/>
</dbReference>
<proteinExistence type="inferred from homology"/>
<feature type="domain" description="Prenyltransferase alpha-alpha toroid" evidence="11">
    <location>
        <begin position="40"/>
        <end position="461"/>
    </location>
</feature>
<protein>
    <recommendedName>
        <fullName evidence="3 9">Protein farnesyltransferase subunit beta</fullName>
        <shortName evidence="9">FTase-beta</shortName>
        <ecNumber evidence="2 9">2.5.1.58</ecNumber>
    </recommendedName>
</protein>
<comment type="cofactor">
    <cofactor evidence="9">
        <name>Zn(2+)</name>
        <dbReference type="ChEBI" id="CHEBI:29105"/>
    </cofactor>
    <text evidence="9">Binds 1 zinc ion per subunit.</text>
</comment>
<evidence type="ECO:0000256" key="9">
    <source>
        <dbReference type="RuleBase" id="RU365056"/>
    </source>
</evidence>
<keyword evidence="5 9" id="KW-0808">Transferase</keyword>
<sequence length="483" mass="53827">MAIPTPVDSYPSPTSKSQSETEEILLTHLPTDSGPSTSQLQKNSHLQFVARNLIQGFPVRYISQDASQPWLLFWTLQSLSMLQVVLDPNNRQRAIDTLLAFQHPEGGFGGGPGQMPHLLPTYAAVCALAIVGKPGEKGGWDAIDRQKMYDFFKSLKQPDGSFTVSRNGEVDVRGIYCLLSVATLLNIITPELVEGTPEFLASCQTYEGGFASASFPYFVPEPSHSAPTLLSSPRPPLGEAHGGYTFCAVASWVLLKPFIEHSPSKPLINTRLLTRWLVQMQGVPIELGGFKGRTNKLVDGCYAWWVGGCFALLRGLDEEAAYHKDDHEVSTNANEKDEDWVDDEEIEIDDVWNPTALQEYLLYAGQHPAGGLRDKPPKPADAYHTVYCLAGLSTAQHRMNPDRTRRKVLEALWDEKSENQTWWMKEVYTRSMSWSEAIGKKRTVLGGEGNRVNATHPIFNLTTTHTEGIMTHFYQQPTPPKRQ</sequence>
<evidence type="ECO:0000256" key="4">
    <source>
        <dbReference type="ARBA" id="ARBA00022602"/>
    </source>
</evidence>
<evidence type="ECO:0000256" key="7">
    <source>
        <dbReference type="ARBA" id="ARBA00022737"/>
    </source>
</evidence>
<evidence type="ECO:0000256" key="10">
    <source>
        <dbReference type="SAM" id="MobiDB-lite"/>
    </source>
</evidence>
<dbReference type="CDD" id="cd02893">
    <property type="entry name" value="FTase"/>
    <property type="match status" value="1"/>
</dbReference>
<evidence type="ECO:0000256" key="8">
    <source>
        <dbReference type="ARBA" id="ARBA00022833"/>
    </source>
</evidence>
<evidence type="ECO:0000259" key="11">
    <source>
        <dbReference type="Pfam" id="PF00432"/>
    </source>
</evidence>
<dbReference type="Pfam" id="PF00432">
    <property type="entry name" value="Prenyltrans"/>
    <property type="match status" value="1"/>
</dbReference>
<comment type="caution">
    <text evidence="12">The sequence shown here is derived from an EMBL/GenBank/DDBJ whole genome shotgun (WGS) entry which is preliminary data.</text>
</comment>
<comment type="catalytic activity">
    <reaction evidence="9">
        <text>L-cysteinyl-[protein] + (2E,6E)-farnesyl diphosphate = S-(2E,6E)-farnesyl-L-cysteinyl-[protein] + diphosphate</text>
        <dbReference type="Rhea" id="RHEA:13345"/>
        <dbReference type="Rhea" id="RHEA-COMP:10131"/>
        <dbReference type="Rhea" id="RHEA-COMP:11535"/>
        <dbReference type="ChEBI" id="CHEBI:29950"/>
        <dbReference type="ChEBI" id="CHEBI:33019"/>
        <dbReference type="ChEBI" id="CHEBI:86019"/>
        <dbReference type="ChEBI" id="CHEBI:175763"/>
    </reaction>
</comment>
<comment type="function">
    <text evidence="9">Catalyzes the transfer of a farnesyl moiety from farnesyl diphosphate to a cysteine at the fourth position from the C-terminus of several proteins. The beta subunit is responsible for peptide-binding.</text>
</comment>
<comment type="subunit">
    <text evidence="9">Heterodimer of an alpha and a beta subunit.</text>
</comment>
<evidence type="ECO:0000256" key="3">
    <source>
        <dbReference type="ARBA" id="ARBA00015798"/>
    </source>
</evidence>
<name>A0ABR1K1C9_9AGAR</name>
<keyword evidence="4 9" id="KW-0637">Prenyltransferase</keyword>
<evidence type="ECO:0000256" key="1">
    <source>
        <dbReference type="ARBA" id="ARBA00010497"/>
    </source>
</evidence>